<evidence type="ECO:0000256" key="2">
    <source>
        <dbReference type="SAM" id="Phobius"/>
    </source>
</evidence>
<evidence type="ECO:0000256" key="1">
    <source>
        <dbReference type="SAM" id="MobiDB-lite"/>
    </source>
</evidence>
<evidence type="ECO:0000313" key="5">
    <source>
        <dbReference type="Proteomes" id="UP000237340"/>
    </source>
</evidence>
<proteinExistence type="predicted"/>
<keyword evidence="2" id="KW-0472">Membrane</keyword>
<dbReference type="RefSeq" id="WP_103459426.1">
    <property type="nucleotide sequence ID" value="NZ_PPXD01000005.1"/>
</dbReference>
<gene>
    <name evidence="4" type="ORF">C3B61_02420</name>
</gene>
<dbReference type="AlphaFoldDB" id="A0A2S3ZKD0"/>
<keyword evidence="2" id="KW-1133">Transmembrane helix</keyword>
<dbReference type="InterPro" id="IPR018392">
    <property type="entry name" value="LysM"/>
</dbReference>
<feature type="transmembrane region" description="Helical" evidence="2">
    <location>
        <begin position="29"/>
        <end position="48"/>
    </location>
</feature>
<protein>
    <recommendedName>
        <fullName evidence="3">LysM domain-containing protein</fullName>
    </recommendedName>
</protein>
<dbReference type="EMBL" id="PPXD01000005">
    <property type="protein sequence ID" value="POH68786.1"/>
    <property type="molecule type" value="Genomic_DNA"/>
</dbReference>
<comment type="caution">
    <text evidence="4">The sequence shown here is derived from an EMBL/GenBank/DDBJ whole genome shotgun (WGS) entry which is preliminary data.</text>
</comment>
<dbReference type="Proteomes" id="UP000237340">
    <property type="component" value="Unassembled WGS sequence"/>
</dbReference>
<feature type="region of interest" description="Disordered" evidence="1">
    <location>
        <begin position="1"/>
        <end position="20"/>
    </location>
</feature>
<keyword evidence="2" id="KW-0812">Transmembrane</keyword>
<dbReference type="Pfam" id="PF01476">
    <property type="entry name" value="LysM"/>
    <property type="match status" value="1"/>
</dbReference>
<reference evidence="4 5" key="1">
    <citation type="submission" date="2018-01" db="EMBL/GenBank/DDBJ databases">
        <title>Cryobacterium sp. nov., from glaciers in China.</title>
        <authorList>
            <person name="Liu Q."/>
            <person name="Xin Y.-H."/>
        </authorList>
    </citation>
    <scope>NUCLEOTIDE SEQUENCE [LARGE SCALE GENOMIC DNA]</scope>
    <source>
        <strain evidence="4 5">TMN-42</strain>
    </source>
</reference>
<evidence type="ECO:0000313" key="4">
    <source>
        <dbReference type="EMBL" id="POH68786.1"/>
    </source>
</evidence>
<sequence length="120" mass="12275">MSAAYAAPDNHSPATPPTTHLRLTRRGRAVFTALAAVPLVLGVIGIAVNGGMAAAEGSAGIGAAAFDYVTIEAGQSLWQLAESVAPGQDPRDVIIDIVNLNQLSSEAVQPGQRLALPADY</sequence>
<name>A0A2S3ZKD0_9MICO</name>
<dbReference type="InterPro" id="IPR036779">
    <property type="entry name" value="LysM_dom_sf"/>
</dbReference>
<feature type="domain" description="LysM" evidence="3">
    <location>
        <begin position="70"/>
        <end position="117"/>
    </location>
</feature>
<organism evidence="4 5">
    <name type="scientific">Cryobacterium zongtaii</name>
    <dbReference type="NCBI Taxonomy" id="1259217"/>
    <lineage>
        <taxon>Bacteria</taxon>
        <taxon>Bacillati</taxon>
        <taxon>Actinomycetota</taxon>
        <taxon>Actinomycetes</taxon>
        <taxon>Micrococcales</taxon>
        <taxon>Microbacteriaceae</taxon>
        <taxon>Cryobacterium</taxon>
    </lineage>
</organism>
<accession>A0A2S3ZKD0</accession>
<dbReference type="Gene3D" id="3.10.350.10">
    <property type="entry name" value="LysM domain"/>
    <property type="match status" value="1"/>
</dbReference>
<evidence type="ECO:0000259" key="3">
    <source>
        <dbReference type="Pfam" id="PF01476"/>
    </source>
</evidence>
<keyword evidence="5" id="KW-1185">Reference proteome</keyword>